<dbReference type="Pfam" id="PF12675">
    <property type="entry name" value="DUF3795"/>
    <property type="match status" value="1"/>
</dbReference>
<dbReference type="AlphaFoldDB" id="A0A1F7F402"/>
<proteinExistence type="predicted"/>
<protein>
    <recommendedName>
        <fullName evidence="3">DUF3795 domain-containing protein</fullName>
    </recommendedName>
</protein>
<dbReference type="Proteomes" id="UP000179243">
    <property type="component" value="Unassembled WGS sequence"/>
</dbReference>
<evidence type="ECO:0000313" key="2">
    <source>
        <dbReference type="Proteomes" id="UP000179243"/>
    </source>
</evidence>
<accession>A0A1F7F402</accession>
<gene>
    <name evidence="1" type="ORF">A2519_12880</name>
</gene>
<dbReference type="InterPro" id="IPR024227">
    <property type="entry name" value="DUF3795"/>
</dbReference>
<dbReference type="EMBL" id="MFYX01000127">
    <property type="protein sequence ID" value="OGK01292.1"/>
    <property type="molecule type" value="Genomic_DNA"/>
</dbReference>
<evidence type="ECO:0000313" key="1">
    <source>
        <dbReference type="EMBL" id="OGK01292.1"/>
    </source>
</evidence>
<reference evidence="1 2" key="1">
    <citation type="journal article" date="2016" name="Nat. Commun.">
        <title>Thousands of microbial genomes shed light on interconnected biogeochemical processes in an aquifer system.</title>
        <authorList>
            <person name="Anantharaman K."/>
            <person name="Brown C.T."/>
            <person name="Hug L.A."/>
            <person name="Sharon I."/>
            <person name="Castelle C.J."/>
            <person name="Probst A.J."/>
            <person name="Thomas B.C."/>
            <person name="Singh A."/>
            <person name="Wilkins M.J."/>
            <person name="Karaoz U."/>
            <person name="Brodie E.L."/>
            <person name="Williams K.H."/>
            <person name="Hubbard S.S."/>
            <person name="Banfield J.F."/>
        </authorList>
    </citation>
    <scope>NUCLEOTIDE SEQUENCE [LARGE SCALE GENOMIC DNA]</scope>
</reference>
<comment type="caution">
    <text evidence="1">The sequence shown here is derived from an EMBL/GenBank/DDBJ whole genome shotgun (WGS) entry which is preliminary data.</text>
</comment>
<organism evidence="1 2">
    <name type="scientific">Candidatus Raymondbacteria bacterium RIFOXYD12_FULL_49_13</name>
    <dbReference type="NCBI Taxonomy" id="1817890"/>
    <lineage>
        <taxon>Bacteria</taxon>
        <taxon>Raymondiibacteriota</taxon>
    </lineage>
</organism>
<sequence length="185" mass="20930">MGEYHRNEPFVALCGLNCCLCPRYHTEGPSQCPGCGGSNFAEKHPTCAVITCSKKHKNIEFCFECEDYPCKKYSRGSTIDSFISYKNVSTDMAKAKQHLKNHLKELKKKHGYLTDLIRNYNDGKSKGFYCLAANLLPLDVLTKIMKHIDQKIKTNGCSSKDTAREISKIMKDKARELGIEIALRK</sequence>
<evidence type="ECO:0008006" key="3">
    <source>
        <dbReference type="Google" id="ProtNLM"/>
    </source>
</evidence>
<name>A0A1F7F402_UNCRA</name>